<accession>A0ABY5JS22</accession>
<evidence type="ECO:0000313" key="4">
    <source>
        <dbReference type="EMBL" id="UUI02926.1"/>
    </source>
</evidence>
<name>A0ABY5JS22_9BACI</name>
<dbReference type="Pfam" id="PF08240">
    <property type="entry name" value="ADH_N"/>
    <property type="match status" value="1"/>
</dbReference>
<protein>
    <submittedName>
        <fullName evidence="4">Alcohol dehydrogenase catalytic domain-containing protein</fullName>
    </submittedName>
</protein>
<dbReference type="InterPro" id="IPR036291">
    <property type="entry name" value="NAD(P)-bd_dom_sf"/>
</dbReference>
<dbReference type="Pfam" id="PF00107">
    <property type="entry name" value="ADH_zinc_N"/>
    <property type="match status" value="1"/>
</dbReference>
<dbReference type="InterPro" id="IPR011032">
    <property type="entry name" value="GroES-like_sf"/>
</dbReference>
<gene>
    <name evidence="4" type="ORF">NP439_23320</name>
</gene>
<dbReference type="PANTHER" id="PTHR43401:SF2">
    <property type="entry name" value="L-THREONINE 3-DEHYDROGENASE"/>
    <property type="match status" value="1"/>
</dbReference>
<dbReference type="RefSeq" id="WP_256708115.1">
    <property type="nucleotide sequence ID" value="NZ_CP101914.1"/>
</dbReference>
<evidence type="ECO:0000259" key="3">
    <source>
        <dbReference type="Pfam" id="PF08240"/>
    </source>
</evidence>
<keyword evidence="1" id="KW-0560">Oxidoreductase</keyword>
<dbReference type="PANTHER" id="PTHR43401">
    <property type="entry name" value="L-THREONINE 3-DEHYDROGENASE"/>
    <property type="match status" value="1"/>
</dbReference>
<dbReference type="InterPro" id="IPR013154">
    <property type="entry name" value="ADH-like_N"/>
</dbReference>
<dbReference type="InterPro" id="IPR013149">
    <property type="entry name" value="ADH-like_C"/>
</dbReference>
<dbReference type="SUPFAM" id="SSF50129">
    <property type="entry name" value="GroES-like"/>
    <property type="match status" value="1"/>
</dbReference>
<dbReference type="Gene3D" id="3.90.180.10">
    <property type="entry name" value="Medium-chain alcohol dehydrogenases, catalytic domain"/>
    <property type="match status" value="1"/>
</dbReference>
<evidence type="ECO:0000256" key="1">
    <source>
        <dbReference type="ARBA" id="ARBA00023002"/>
    </source>
</evidence>
<dbReference type="InterPro" id="IPR050129">
    <property type="entry name" value="Zn_alcohol_dh"/>
</dbReference>
<feature type="domain" description="Alcohol dehydrogenase-like N-terminal" evidence="3">
    <location>
        <begin position="26"/>
        <end position="134"/>
    </location>
</feature>
<dbReference type="EMBL" id="CP101914">
    <property type="protein sequence ID" value="UUI02926.1"/>
    <property type="molecule type" value="Genomic_DNA"/>
</dbReference>
<keyword evidence="5" id="KW-1185">Reference proteome</keyword>
<dbReference type="Proteomes" id="UP001059773">
    <property type="component" value="Chromosome"/>
</dbReference>
<proteinExistence type="predicted"/>
<sequence>MVNGLLLKKPGELTWGAVPAPEGLKEDEIKIRVIYGGICGSDVAVYKGKLTHAHYPVVAGHEILGEVIENGNQEAIQIGKRVVIQPNSYCGECEQCLSGNTNICNDKKSLGINNQGGFSEEFIISSKYVIEVPDEVTDERAVFIEPLAVIVHGFKKVPITKNTRVGIVGCGTEGMLAVATASYYGAKVTAIDVNSEKLSKAKEHYSDIEICLPDEVDENQFDIVFEVAGVKSAFEKSIDIVKPGGAIVVIGLAPMAEIPVVKLVRKEISIYGSIIYNVPDDFHKSIEFLSDDAFQIEPIISDILPVQQFAEAYEKAISGKCRKILLDFTR</sequence>
<feature type="domain" description="Alcohol dehydrogenase-like C-terminal" evidence="2">
    <location>
        <begin position="174"/>
        <end position="290"/>
    </location>
</feature>
<evidence type="ECO:0000259" key="2">
    <source>
        <dbReference type="Pfam" id="PF00107"/>
    </source>
</evidence>
<dbReference type="SUPFAM" id="SSF51735">
    <property type="entry name" value="NAD(P)-binding Rossmann-fold domains"/>
    <property type="match status" value="1"/>
</dbReference>
<dbReference type="Gene3D" id="3.40.50.720">
    <property type="entry name" value="NAD(P)-binding Rossmann-like Domain"/>
    <property type="match status" value="1"/>
</dbReference>
<evidence type="ECO:0000313" key="5">
    <source>
        <dbReference type="Proteomes" id="UP001059773"/>
    </source>
</evidence>
<reference evidence="4" key="1">
    <citation type="submission" date="2022-07" db="EMBL/GenBank/DDBJ databases">
        <title>FELIX.</title>
        <authorList>
            <person name="Wan K.H."/>
            <person name="Park S."/>
            <person name="Lawrence Q."/>
            <person name="Eichenberger J.P."/>
            <person name="Booth B.W."/>
            <person name="Piaggio A.J."/>
            <person name="Chandler J.C."/>
            <person name="Franklin A.B."/>
            <person name="Celniker S.E."/>
        </authorList>
    </citation>
    <scope>NUCLEOTIDE SEQUENCE</scope>
    <source>
        <strain evidence="4">QA-1986 374</strain>
    </source>
</reference>
<organism evidence="4 5">
    <name type="scientific">Oceanobacillus jeddahense</name>
    <dbReference type="NCBI Taxonomy" id="1462527"/>
    <lineage>
        <taxon>Bacteria</taxon>
        <taxon>Bacillati</taxon>
        <taxon>Bacillota</taxon>
        <taxon>Bacilli</taxon>
        <taxon>Bacillales</taxon>
        <taxon>Bacillaceae</taxon>
        <taxon>Oceanobacillus</taxon>
    </lineage>
</organism>